<dbReference type="Pfam" id="PF05331">
    <property type="entry name" value="DUF742"/>
    <property type="match status" value="1"/>
</dbReference>
<dbReference type="PANTHER" id="PTHR36221">
    <property type="entry name" value="DUF742 DOMAIN-CONTAINING PROTEIN"/>
    <property type="match status" value="1"/>
</dbReference>
<name>A0A918S0W9_9ACTN</name>
<dbReference type="InterPro" id="IPR007995">
    <property type="entry name" value="DUF742"/>
</dbReference>
<sequence length="144" mass="15704">MTQRPGHELSRTEDVTETASFVRTYILTAGRTRPRHTLSLETVLEPGPGRAGPALPYECEQILTLCRRRRRSVTELAGTLGRPVSAVKILVSDLLDARALVVPVTTAYTASSDPLIGPRPSRQLLEATLAGLKARWSDAYPQAV</sequence>
<protein>
    <recommendedName>
        <fullName evidence="3">DUF742 domain-containing protein</fullName>
    </recommendedName>
</protein>
<reference evidence="1" key="1">
    <citation type="journal article" date="2014" name="Int. J. Syst. Evol. Microbiol.">
        <title>Complete genome sequence of Corynebacterium casei LMG S-19264T (=DSM 44701T), isolated from a smear-ripened cheese.</title>
        <authorList>
            <consortium name="US DOE Joint Genome Institute (JGI-PGF)"/>
            <person name="Walter F."/>
            <person name="Albersmeier A."/>
            <person name="Kalinowski J."/>
            <person name="Ruckert C."/>
        </authorList>
    </citation>
    <scope>NUCLEOTIDE SEQUENCE</scope>
    <source>
        <strain evidence="1">JCM 5016</strain>
    </source>
</reference>
<dbReference type="PANTHER" id="PTHR36221:SF1">
    <property type="entry name" value="DUF742 DOMAIN-CONTAINING PROTEIN"/>
    <property type="match status" value="1"/>
</dbReference>
<dbReference type="Proteomes" id="UP000623010">
    <property type="component" value="Unassembled WGS sequence"/>
</dbReference>
<evidence type="ECO:0008006" key="3">
    <source>
        <dbReference type="Google" id="ProtNLM"/>
    </source>
</evidence>
<accession>A0A918S0W9</accession>
<evidence type="ECO:0000313" key="2">
    <source>
        <dbReference type="Proteomes" id="UP000623010"/>
    </source>
</evidence>
<proteinExistence type="predicted"/>
<organism evidence="1 2">
    <name type="scientific">Streptomyces echinoruber</name>
    <dbReference type="NCBI Taxonomy" id="68898"/>
    <lineage>
        <taxon>Bacteria</taxon>
        <taxon>Bacillati</taxon>
        <taxon>Actinomycetota</taxon>
        <taxon>Actinomycetes</taxon>
        <taxon>Kitasatosporales</taxon>
        <taxon>Streptomycetaceae</taxon>
        <taxon>Streptomyces</taxon>
    </lineage>
</organism>
<reference evidence="1" key="2">
    <citation type="submission" date="2020-09" db="EMBL/GenBank/DDBJ databases">
        <authorList>
            <person name="Sun Q."/>
            <person name="Ohkuma M."/>
        </authorList>
    </citation>
    <scope>NUCLEOTIDE SEQUENCE</scope>
    <source>
        <strain evidence="1">JCM 5016</strain>
    </source>
</reference>
<evidence type="ECO:0000313" key="1">
    <source>
        <dbReference type="EMBL" id="GHA18580.1"/>
    </source>
</evidence>
<dbReference type="RefSeq" id="WP_190061169.1">
    <property type="nucleotide sequence ID" value="NZ_BMWH01000056.1"/>
</dbReference>
<gene>
    <name evidence="1" type="ORF">GCM10010389_65630</name>
</gene>
<comment type="caution">
    <text evidence="1">The sequence shown here is derived from an EMBL/GenBank/DDBJ whole genome shotgun (WGS) entry which is preliminary data.</text>
</comment>
<keyword evidence="2" id="KW-1185">Reference proteome</keyword>
<dbReference type="EMBL" id="BMWH01000056">
    <property type="protein sequence ID" value="GHA18580.1"/>
    <property type="molecule type" value="Genomic_DNA"/>
</dbReference>
<dbReference type="AlphaFoldDB" id="A0A918S0W9"/>